<dbReference type="Gene3D" id="3.90.1750.20">
    <property type="entry name" value="Putative Large Serine Recombinase, Chain B, Domain 2"/>
    <property type="match status" value="1"/>
</dbReference>
<dbReference type="InterPro" id="IPR025827">
    <property type="entry name" value="Zn_ribbon_recom_dom"/>
</dbReference>
<dbReference type="Pfam" id="PF14287">
    <property type="entry name" value="DUF4368"/>
    <property type="match status" value="1"/>
</dbReference>
<proteinExistence type="predicted"/>
<dbReference type="InterPro" id="IPR011109">
    <property type="entry name" value="DNA_bind_recombinase_dom"/>
</dbReference>
<dbReference type="GO" id="GO:0003677">
    <property type="term" value="F:DNA binding"/>
    <property type="evidence" value="ECO:0007669"/>
    <property type="project" value="InterPro"/>
</dbReference>
<dbReference type="Pfam" id="PF07508">
    <property type="entry name" value="Recombinase"/>
    <property type="match status" value="1"/>
</dbReference>
<reference evidence="4" key="1">
    <citation type="submission" date="2020-08" db="EMBL/GenBank/DDBJ databases">
        <title>Genome public.</title>
        <authorList>
            <person name="Liu C."/>
            <person name="Sun Q."/>
        </authorList>
    </citation>
    <scope>NUCLEOTIDE SEQUENCE</scope>
    <source>
        <strain evidence="4">NSJ-28</strain>
    </source>
</reference>
<accession>A0A923LU95</accession>
<evidence type="ECO:0000256" key="1">
    <source>
        <dbReference type="SAM" id="Coils"/>
    </source>
</evidence>
<gene>
    <name evidence="4" type="ORF">H8S45_08040</name>
</gene>
<dbReference type="AlphaFoldDB" id="A0A923LU95"/>
<organism evidence="4 5">
    <name type="scientific">Agathobaculum faecis</name>
    <dbReference type="NCBI Taxonomy" id="2763013"/>
    <lineage>
        <taxon>Bacteria</taxon>
        <taxon>Bacillati</taxon>
        <taxon>Bacillota</taxon>
        <taxon>Clostridia</taxon>
        <taxon>Eubacteriales</taxon>
        <taxon>Butyricicoccaceae</taxon>
        <taxon>Agathobaculum</taxon>
    </lineage>
</organism>
<dbReference type="RefSeq" id="WP_186949907.1">
    <property type="nucleotide sequence ID" value="NZ_JACOPL010000006.1"/>
</dbReference>
<dbReference type="InterPro" id="IPR050639">
    <property type="entry name" value="SSR_resolvase"/>
</dbReference>
<protein>
    <submittedName>
        <fullName evidence="4">Recombinase family protein</fullName>
    </submittedName>
</protein>
<dbReference type="InterPro" id="IPR036162">
    <property type="entry name" value="Resolvase-like_N_sf"/>
</dbReference>
<evidence type="ECO:0000259" key="2">
    <source>
        <dbReference type="PROSITE" id="PS51736"/>
    </source>
</evidence>
<dbReference type="InterPro" id="IPR025378">
    <property type="entry name" value="DUF4368"/>
</dbReference>
<feature type="coiled-coil region" evidence="1">
    <location>
        <begin position="383"/>
        <end position="410"/>
    </location>
</feature>
<dbReference type="PROSITE" id="PS51737">
    <property type="entry name" value="RECOMBINASE_DNA_BIND"/>
    <property type="match status" value="1"/>
</dbReference>
<dbReference type="PANTHER" id="PTHR30461:SF23">
    <property type="entry name" value="DNA RECOMBINASE-RELATED"/>
    <property type="match status" value="1"/>
</dbReference>
<dbReference type="Proteomes" id="UP000606499">
    <property type="component" value="Unassembled WGS sequence"/>
</dbReference>
<evidence type="ECO:0000259" key="3">
    <source>
        <dbReference type="PROSITE" id="PS51737"/>
    </source>
</evidence>
<dbReference type="InterPro" id="IPR038109">
    <property type="entry name" value="DNA_bind_recomb_sf"/>
</dbReference>
<evidence type="ECO:0000313" key="5">
    <source>
        <dbReference type="Proteomes" id="UP000606499"/>
    </source>
</evidence>
<dbReference type="PROSITE" id="PS51736">
    <property type="entry name" value="RECOMBINASES_3"/>
    <property type="match status" value="1"/>
</dbReference>
<feature type="domain" description="Recombinase" evidence="3">
    <location>
        <begin position="165"/>
        <end position="309"/>
    </location>
</feature>
<dbReference type="SUPFAM" id="SSF53041">
    <property type="entry name" value="Resolvase-like"/>
    <property type="match status" value="1"/>
</dbReference>
<dbReference type="CDD" id="cd03770">
    <property type="entry name" value="SR_TndX_transposase"/>
    <property type="match status" value="1"/>
</dbReference>
<keyword evidence="5" id="KW-1185">Reference proteome</keyword>
<evidence type="ECO:0000313" key="4">
    <source>
        <dbReference type="EMBL" id="MBC5725408.1"/>
    </source>
</evidence>
<dbReference type="EMBL" id="JACOPL010000006">
    <property type="protein sequence ID" value="MBC5725408.1"/>
    <property type="molecule type" value="Genomic_DNA"/>
</dbReference>
<dbReference type="SMART" id="SM00857">
    <property type="entry name" value="Resolvase"/>
    <property type="match status" value="1"/>
</dbReference>
<dbReference type="Gene3D" id="3.40.50.1390">
    <property type="entry name" value="Resolvase, N-terminal catalytic domain"/>
    <property type="match status" value="1"/>
</dbReference>
<comment type="caution">
    <text evidence="4">The sequence shown here is derived from an EMBL/GenBank/DDBJ whole genome shotgun (WGS) entry which is preliminary data.</text>
</comment>
<dbReference type="Pfam" id="PF00239">
    <property type="entry name" value="Resolvase"/>
    <property type="match status" value="1"/>
</dbReference>
<feature type="domain" description="Resolvase/invertase-type recombinase catalytic" evidence="2">
    <location>
        <begin position="9"/>
        <end position="157"/>
    </location>
</feature>
<keyword evidence="1" id="KW-0175">Coiled coil</keyword>
<dbReference type="GO" id="GO:0000150">
    <property type="term" value="F:DNA strand exchange activity"/>
    <property type="evidence" value="ECO:0007669"/>
    <property type="project" value="InterPro"/>
</dbReference>
<dbReference type="PANTHER" id="PTHR30461">
    <property type="entry name" value="DNA-INVERTASE FROM LAMBDOID PROPHAGE"/>
    <property type="match status" value="1"/>
</dbReference>
<sequence length="540" mass="62292">MHDRIAANRAVLYLRLSRDDANRGESESIHNQRALLREYAARQGFSMADEYVDDGWPGTNFDRPRFQDMLRDMEQHRFDIVLVKDLSRLGRDYIQIGRYIELVFPEHGVRLIAVNDGLDTARADTDMAPFRNVVNEMYARDTSRKIRSALRAKMQEGKFVGNFAPYGYQKDPRDKNHLIPDGYAAQIVRQIFIWAAAGSRPAEIARRLGERGEPPPALYRCQAHPELNPDCYSKHKEWTAGGVSRILRDTVYLGCIAQGKTDKISFKSKKTREKQPEEWIVVPERHEPLVSVQTFETVQHQRASRRCGRKGTFENLFSGLAFCMDCGKAMSTVGTRKKGSAANLACGAYKLHGTSACSNHFIAYESLYRCVLEAVRRYACLSEKECDDLFERLNRRLRLAEREQEAGREREWLDQELARMQRLVAQLYEDRSAGRIGGTNFYPLLERYEQKTAQLQKQRDALQPDAGDAGLWQQQEHLRALIRQYKDIDELTPPLLFELIGRIEVGQGTYEKTERGRAKRQKLSISFRFLPEPCEVEWIE</sequence>
<dbReference type="InterPro" id="IPR006119">
    <property type="entry name" value="Resolv_N"/>
</dbReference>
<name>A0A923LU95_9FIRM</name>
<dbReference type="Pfam" id="PF13408">
    <property type="entry name" value="Zn_ribbon_recom"/>
    <property type="match status" value="1"/>
</dbReference>